<dbReference type="Pfam" id="PF00027">
    <property type="entry name" value="cNMP_binding"/>
    <property type="match status" value="1"/>
</dbReference>
<keyword evidence="3" id="KW-0520">NAD</keyword>
<dbReference type="PROSITE" id="PS00671">
    <property type="entry name" value="D_2_HYDROXYACID_DH_3"/>
    <property type="match status" value="1"/>
</dbReference>
<name>A0A507FMH3_9FUNG</name>
<dbReference type="PROSITE" id="PS00888">
    <property type="entry name" value="CNMP_BINDING_1"/>
    <property type="match status" value="1"/>
</dbReference>
<dbReference type="SUPFAM" id="SSF51206">
    <property type="entry name" value="cAMP-binding domain-like"/>
    <property type="match status" value="1"/>
</dbReference>
<dbReference type="SUPFAM" id="SSF51735">
    <property type="entry name" value="NAD(P)-binding Rossmann-fold domains"/>
    <property type="match status" value="1"/>
</dbReference>
<dbReference type="Proteomes" id="UP000320333">
    <property type="component" value="Unassembled WGS sequence"/>
</dbReference>
<dbReference type="InterPro" id="IPR014710">
    <property type="entry name" value="RmlC-like_jellyroll"/>
</dbReference>
<dbReference type="GO" id="GO:0051287">
    <property type="term" value="F:NAD binding"/>
    <property type="evidence" value="ECO:0007669"/>
    <property type="project" value="InterPro"/>
</dbReference>
<reference evidence="5 6" key="1">
    <citation type="journal article" date="2019" name="Sci. Rep.">
        <title>Comparative genomics of chytrid fungi reveal insights into the obligate biotrophic and pathogenic lifestyle of Synchytrium endobioticum.</title>
        <authorList>
            <person name="van de Vossenberg B.T.L.H."/>
            <person name="Warris S."/>
            <person name="Nguyen H.D.T."/>
            <person name="van Gent-Pelzer M.P.E."/>
            <person name="Joly D.L."/>
            <person name="van de Geest H.C."/>
            <person name="Bonants P.J.M."/>
            <person name="Smith D.S."/>
            <person name="Levesque C.A."/>
            <person name="van der Lee T.A.J."/>
        </authorList>
    </citation>
    <scope>NUCLEOTIDE SEQUENCE [LARGE SCALE GENOMIC DNA]</scope>
    <source>
        <strain evidence="5 6">CBS 675.73</strain>
    </source>
</reference>
<feature type="domain" description="Cyclic nucleotide-binding" evidence="4">
    <location>
        <begin position="23"/>
        <end position="144"/>
    </location>
</feature>
<accession>A0A507FMH3</accession>
<keyword evidence="6" id="KW-1185">Reference proteome</keyword>
<dbReference type="Gene3D" id="2.60.120.10">
    <property type="entry name" value="Jelly Rolls"/>
    <property type="match status" value="1"/>
</dbReference>
<dbReference type="InterPro" id="IPR036291">
    <property type="entry name" value="NAD(P)-bd_dom_sf"/>
</dbReference>
<evidence type="ECO:0000259" key="4">
    <source>
        <dbReference type="PROSITE" id="PS50042"/>
    </source>
</evidence>
<protein>
    <recommendedName>
        <fullName evidence="4">Cyclic nucleotide-binding domain-containing protein</fullName>
    </recommendedName>
</protein>
<dbReference type="InterPro" id="IPR029753">
    <property type="entry name" value="D-isomer_DH_CS"/>
</dbReference>
<dbReference type="SUPFAM" id="SSF52283">
    <property type="entry name" value="Formate/glycerate dehydrogenase catalytic domain-like"/>
    <property type="match status" value="1"/>
</dbReference>
<dbReference type="GO" id="GO:0047545">
    <property type="term" value="F:(S)-2-hydroxyglutarate dehydrogenase activity"/>
    <property type="evidence" value="ECO:0007669"/>
    <property type="project" value="UniProtKB-ARBA"/>
</dbReference>
<dbReference type="CDD" id="cd00038">
    <property type="entry name" value="CAP_ED"/>
    <property type="match status" value="1"/>
</dbReference>
<dbReference type="InterPro" id="IPR058205">
    <property type="entry name" value="D-LDH-like"/>
</dbReference>
<dbReference type="GO" id="GO:0006564">
    <property type="term" value="P:L-serine biosynthetic process"/>
    <property type="evidence" value="ECO:0007669"/>
    <property type="project" value="UniProtKB-ARBA"/>
</dbReference>
<comment type="caution">
    <text evidence="5">The sequence shown here is derived from an EMBL/GenBank/DDBJ whole genome shotgun (WGS) entry which is preliminary data.</text>
</comment>
<dbReference type="SMART" id="SM00100">
    <property type="entry name" value="cNMP"/>
    <property type="match status" value="1"/>
</dbReference>
<organism evidence="5 6">
    <name type="scientific">Chytriomyces confervae</name>
    <dbReference type="NCBI Taxonomy" id="246404"/>
    <lineage>
        <taxon>Eukaryota</taxon>
        <taxon>Fungi</taxon>
        <taxon>Fungi incertae sedis</taxon>
        <taxon>Chytridiomycota</taxon>
        <taxon>Chytridiomycota incertae sedis</taxon>
        <taxon>Chytridiomycetes</taxon>
        <taxon>Chytridiales</taxon>
        <taxon>Chytriomycetaceae</taxon>
        <taxon>Chytriomyces</taxon>
    </lineage>
</organism>
<dbReference type="CDD" id="cd12183">
    <property type="entry name" value="LDH_like_2"/>
    <property type="match status" value="1"/>
</dbReference>
<dbReference type="InterPro" id="IPR000595">
    <property type="entry name" value="cNMP-bd_dom"/>
</dbReference>
<evidence type="ECO:0000313" key="6">
    <source>
        <dbReference type="Proteomes" id="UP000320333"/>
    </source>
</evidence>
<dbReference type="PROSITE" id="PS50042">
    <property type="entry name" value="CNMP_BINDING_3"/>
    <property type="match status" value="1"/>
</dbReference>
<dbReference type="InterPro" id="IPR018490">
    <property type="entry name" value="cNMP-bd_dom_sf"/>
</dbReference>
<comment type="similarity">
    <text evidence="1">Belongs to the D-isomer specific 2-hydroxyacid dehydrogenase family.</text>
</comment>
<gene>
    <name evidence="5" type="ORF">CcCBS67573_g01904</name>
</gene>
<dbReference type="GO" id="GO:0004617">
    <property type="term" value="F:phosphoglycerate dehydrogenase activity"/>
    <property type="evidence" value="ECO:0007669"/>
    <property type="project" value="UniProtKB-ARBA"/>
</dbReference>
<evidence type="ECO:0000313" key="5">
    <source>
        <dbReference type="EMBL" id="TPX76825.1"/>
    </source>
</evidence>
<dbReference type="InterPro" id="IPR006140">
    <property type="entry name" value="D-isomer_DH_NAD-bd"/>
</dbReference>
<dbReference type="STRING" id="246404.A0A507FMH3"/>
<dbReference type="EMBL" id="QEAP01000035">
    <property type="protein sequence ID" value="TPX76825.1"/>
    <property type="molecule type" value="Genomic_DNA"/>
</dbReference>
<dbReference type="PANTHER" id="PTHR43026:SF1">
    <property type="entry name" value="2-HYDROXYACID DEHYDROGENASE HOMOLOG 1-RELATED"/>
    <property type="match status" value="1"/>
</dbReference>
<evidence type="ECO:0000256" key="3">
    <source>
        <dbReference type="ARBA" id="ARBA00023027"/>
    </source>
</evidence>
<proteinExistence type="inferred from homology"/>
<dbReference type="InterPro" id="IPR029752">
    <property type="entry name" value="D-isomer_DH_CS1"/>
</dbReference>
<keyword evidence="2" id="KW-0560">Oxidoreductase</keyword>
<dbReference type="Pfam" id="PF00389">
    <property type="entry name" value="2-Hacid_dh"/>
    <property type="match status" value="1"/>
</dbReference>
<dbReference type="InterPro" id="IPR018488">
    <property type="entry name" value="cNMP-bd_CS"/>
</dbReference>
<dbReference type="PROSITE" id="PS00065">
    <property type="entry name" value="D_2_HYDROXYACID_DH_1"/>
    <property type="match status" value="1"/>
</dbReference>
<evidence type="ECO:0000256" key="1">
    <source>
        <dbReference type="ARBA" id="ARBA00005854"/>
    </source>
</evidence>
<sequence>MIHNESSTKAVATREAVLASTGLFPGLDKDQLAAIAREMQLMTFDKDQVIVAEGEPADHLYILTSGKADVLKRVDLASESVRLISLGPGEYLGESILDGGLINATIVATVDGTQALRLDAASFKVILDNHSEVAASLLRGLSKELRAFRSVLTRTLSITGKSTPAATSNVIRMAVFDFMKHEKQSFEACVDAFSESLDENTSFEVQYFESKLDTKTVRLAAGCQVVCIFVNDTANAEVLTHLAAQGVKLLTLRCAGFDMVDLKAASALGIAVTRVPAYSPYAVAEFAVTLALSLNRKIVPASARVRQGNFSLAGLVGFDLYGKTVGVIGTGKIGQCFIKIMLGFGCKVLCYDAYPSKDVASWENCSYVTLDELLNQSKLISLHAPLLPETKHMINAASLAKMQKGAVLINTSRGGLVDTQALIQALKSGHISGAGLDVYENEKSLFFEDHSLTIMEDDSYVRLMSFPNVIVTGHQAFLTEEALDKIGSTTMENVRQFMVERRVGKSLENVVL</sequence>
<evidence type="ECO:0000256" key="2">
    <source>
        <dbReference type="ARBA" id="ARBA00023002"/>
    </source>
</evidence>
<dbReference type="InterPro" id="IPR006139">
    <property type="entry name" value="D-isomer_2_OHA_DH_cat_dom"/>
</dbReference>
<dbReference type="AlphaFoldDB" id="A0A507FMH3"/>
<dbReference type="Gene3D" id="3.40.50.720">
    <property type="entry name" value="NAD(P)-binding Rossmann-like Domain"/>
    <property type="match status" value="2"/>
</dbReference>
<dbReference type="Pfam" id="PF02826">
    <property type="entry name" value="2-Hacid_dh_C"/>
    <property type="match status" value="1"/>
</dbReference>
<dbReference type="FunFam" id="3.40.50.720:FF:000041">
    <property type="entry name" value="D-3-phosphoglycerate dehydrogenase"/>
    <property type="match status" value="1"/>
</dbReference>
<dbReference type="PANTHER" id="PTHR43026">
    <property type="entry name" value="2-HYDROXYACID DEHYDROGENASE HOMOLOG 1-RELATED"/>
    <property type="match status" value="1"/>
</dbReference>
<dbReference type="OrthoDB" id="298012at2759"/>